<dbReference type="Pfam" id="PF14129">
    <property type="entry name" value="DUF4296"/>
    <property type="match status" value="1"/>
</dbReference>
<proteinExistence type="predicted"/>
<evidence type="ECO:0000313" key="5">
    <source>
        <dbReference type="Proteomes" id="UP000629596"/>
    </source>
</evidence>
<evidence type="ECO:0000259" key="1">
    <source>
        <dbReference type="Pfam" id="PF14129"/>
    </source>
</evidence>
<dbReference type="PROSITE" id="PS51257">
    <property type="entry name" value="PROKAR_LIPOPROTEIN"/>
    <property type="match status" value="1"/>
</dbReference>
<reference evidence="2 5" key="2">
    <citation type="submission" date="2020-08" db="EMBL/GenBank/DDBJ databases">
        <title>Genome public.</title>
        <authorList>
            <person name="Liu C."/>
            <person name="Sun Q."/>
        </authorList>
    </citation>
    <scope>NUCLEOTIDE SEQUENCE [LARGE SCALE GENOMIC DNA]</scope>
    <source>
        <strain evidence="2 5">426_9</strain>
    </source>
</reference>
<feature type="domain" description="DUF4296" evidence="1">
    <location>
        <begin position="25"/>
        <end position="109"/>
    </location>
</feature>
<dbReference type="Proteomes" id="UP000256321">
    <property type="component" value="Unassembled WGS sequence"/>
</dbReference>
<dbReference type="EMBL" id="QREV01000020">
    <property type="protein sequence ID" value="RDU49256.1"/>
    <property type="molecule type" value="Genomic_DNA"/>
</dbReference>
<sequence>MRNRLHRYSVVLLLGILAVACSKVPDGLLSEKKMQAVQVDMQLAEAMINLNSKEFPDNAHKEALFQSIFRKHGITQAEYDSSLVWYGRNLDIYMKVYDRVLNELNSRQKALGDVQASAAPVSKQDSVDIWPRRTSLRLEPDALFNGVTFDVKPETNYSSGSSFVLGMNVWGLNKDMAYKPEVRISADQGDTIVTVNDKILRDGYHETILKTVPTKRIKRVYGYIFMNNADSSYYKVYLDSLNLMKYNYGRLTDMPKDSVAVQDSIPK</sequence>
<dbReference type="RefSeq" id="WP_115499545.1">
    <property type="nucleotide sequence ID" value="NZ_JACRTI010000020.1"/>
</dbReference>
<dbReference type="InterPro" id="IPR025381">
    <property type="entry name" value="DUF4296"/>
</dbReference>
<comment type="caution">
    <text evidence="3">The sequence shown here is derived from an EMBL/GenBank/DDBJ whole genome shotgun (WGS) entry which is preliminary data.</text>
</comment>
<dbReference type="Proteomes" id="UP000629596">
    <property type="component" value="Unassembled WGS sequence"/>
</dbReference>
<evidence type="ECO:0000313" key="4">
    <source>
        <dbReference type="Proteomes" id="UP000256321"/>
    </source>
</evidence>
<protein>
    <submittedName>
        <fullName evidence="3">DUF4296 domain-containing protein</fullName>
    </submittedName>
</protein>
<organism evidence="3 4">
    <name type="scientific">Parabacteroides acidifaciens</name>
    <dbReference type="NCBI Taxonomy" id="2290935"/>
    <lineage>
        <taxon>Bacteria</taxon>
        <taxon>Pseudomonadati</taxon>
        <taxon>Bacteroidota</taxon>
        <taxon>Bacteroidia</taxon>
        <taxon>Bacteroidales</taxon>
        <taxon>Tannerellaceae</taxon>
        <taxon>Parabacteroides</taxon>
    </lineage>
</organism>
<dbReference type="EMBL" id="JACRTI010000020">
    <property type="protein sequence ID" value="MBC8602039.1"/>
    <property type="molecule type" value="Genomic_DNA"/>
</dbReference>
<reference evidence="3 4" key="1">
    <citation type="submission" date="2018-07" db="EMBL/GenBank/DDBJ databases">
        <title>Parabacteroides acidifaciens nov. sp., isolated from human feces.</title>
        <authorList>
            <person name="Wang Y.J."/>
        </authorList>
    </citation>
    <scope>NUCLEOTIDE SEQUENCE [LARGE SCALE GENOMIC DNA]</scope>
    <source>
        <strain evidence="3 4">426-9</strain>
    </source>
</reference>
<evidence type="ECO:0000313" key="3">
    <source>
        <dbReference type="EMBL" id="RDU49256.1"/>
    </source>
</evidence>
<dbReference type="AlphaFoldDB" id="A0A3D8HE82"/>
<keyword evidence="5" id="KW-1185">Reference proteome</keyword>
<gene>
    <name evidence="3" type="ORF">DWU89_10210</name>
    <name evidence="2" type="ORF">H8784_09950</name>
</gene>
<name>A0A3D8HE82_9BACT</name>
<accession>A0A3D8HE82</accession>
<evidence type="ECO:0000313" key="2">
    <source>
        <dbReference type="EMBL" id="MBC8602039.1"/>
    </source>
</evidence>